<dbReference type="InterPro" id="IPR027417">
    <property type="entry name" value="P-loop_NTPase"/>
</dbReference>
<evidence type="ECO:0000256" key="3">
    <source>
        <dbReference type="ARBA" id="ARBA00022840"/>
    </source>
</evidence>
<dbReference type="PROSITE" id="PS50893">
    <property type="entry name" value="ABC_TRANSPORTER_2"/>
    <property type="match status" value="1"/>
</dbReference>
<dbReference type="GO" id="GO:0005524">
    <property type="term" value="F:ATP binding"/>
    <property type="evidence" value="ECO:0007669"/>
    <property type="project" value="UniProtKB-KW"/>
</dbReference>
<name>A0A921DRR8_9BACT</name>
<reference evidence="6" key="2">
    <citation type="submission" date="2021-09" db="EMBL/GenBank/DDBJ databases">
        <authorList>
            <person name="Gilroy R."/>
        </authorList>
    </citation>
    <scope>NUCLEOTIDE SEQUENCE</scope>
    <source>
        <strain evidence="6">ChiGjej2B2-19336</strain>
    </source>
</reference>
<dbReference type="SUPFAM" id="SSF52540">
    <property type="entry name" value="P-loop containing nucleoside triphosphate hydrolases"/>
    <property type="match status" value="1"/>
</dbReference>
<dbReference type="RefSeq" id="WP_304123016.1">
    <property type="nucleotide sequence ID" value="NZ_DYZA01000194.1"/>
</dbReference>
<dbReference type="AlphaFoldDB" id="A0A921DRR8"/>
<evidence type="ECO:0000256" key="2">
    <source>
        <dbReference type="ARBA" id="ARBA00022741"/>
    </source>
</evidence>
<protein>
    <submittedName>
        <fullName evidence="6">ABC transporter ATP-binding protein</fullName>
    </submittedName>
</protein>
<sequence>MSNDMDASSGKAPLYLVEHAQKIVESPAGELTILRDVNFEVRAGEALAVVGSSGCGKSTLLHILGTLDRATGGRVLFDGRDLSALTPREAAHFRNRELGFVFQFHHLLPEFTTVENVAMQAFIAGMPRSKALSLAAEALEKVGLGERLNHHVATLSGGERQRAAIARATLLRPRVLLADEPTGNLDEKTGARVTELLRQLNRDTGMTLIIVTHNRELAENMDRSLELRSGELYAQHSF</sequence>
<dbReference type="InterPro" id="IPR015854">
    <property type="entry name" value="ABC_transpr_LolD-like"/>
</dbReference>
<dbReference type="InterPro" id="IPR003439">
    <property type="entry name" value="ABC_transporter-like_ATP-bd"/>
</dbReference>
<evidence type="ECO:0000259" key="5">
    <source>
        <dbReference type="PROSITE" id="PS50893"/>
    </source>
</evidence>
<proteinExistence type="inferred from homology"/>
<evidence type="ECO:0000313" key="6">
    <source>
        <dbReference type="EMBL" id="HJD97894.1"/>
    </source>
</evidence>
<dbReference type="Proteomes" id="UP000698963">
    <property type="component" value="Unassembled WGS sequence"/>
</dbReference>
<reference evidence="6" key="1">
    <citation type="journal article" date="2021" name="PeerJ">
        <title>Extensive microbial diversity within the chicken gut microbiome revealed by metagenomics and culture.</title>
        <authorList>
            <person name="Gilroy R."/>
            <person name="Ravi A."/>
            <person name="Getino M."/>
            <person name="Pursley I."/>
            <person name="Horton D.L."/>
            <person name="Alikhan N.F."/>
            <person name="Baker D."/>
            <person name="Gharbi K."/>
            <person name="Hall N."/>
            <person name="Watson M."/>
            <person name="Adriaenssens E.M."/>
            <person name="Foster-Nyarko E."/>
            <person name="Jarju S."/>
            <person name="Secka A."/>
            <person name="Antonio M."/>
            <person name="Oren A."/>
            <person name="Chaudhuri R.R."/>
            <person name="La Ragione R."/>
            <person name="Hildebrand F."/>
            <person name="Pallen M.J."/>
        </authorList>
    </citation>
    <scope>NUCLEOTIDE SEQUENCE</scope>
    <source>
        <strain evidence="6">ChiGjej2B2-19336</strain>
    </source>
</reference>
<feature type="domain" description="ABC transporter" evidence="5">
    <location>
        <begin position="18"/>
        <end position="238"/>
    </location>
</feature>
<evidence type="ECO:0000313" key="7">
    <source>
        <dbReference type="Proteomes" id="UP000698963"/>
    </source>
</evidence>
<evidence type="ECO:0000256" key="1">
    <source>
        <dbReference type="ARBA" id="ARBA00022448"/>
    </source>
</evidence>
<dbReference type="SMART" id="SM00382">
    <property type="entry name" value="AAA"/>
    <property type="match status" value="1"/>
</dbReference>
<keyword evidence="2" id="KW-0547">Nucleotide-binding</keyword>
<dbReference type="GO" id="GO:0098796">
    <property type="term" value="C:membrane protein complex"/>
    <property type="evidence" value="ECO:0007669"/>
    <property type="project" value="UniProtKB-ARBA"/>
</dbReference>
<dbReference type="Gene3D" id="3.40.50.300">
    <property type="entry name" value="P-loop containing nucleotide triphosphate hydrolases"/>
    <property type="match status" value="1"/>
</dbReference>
<evidence type="ECO:0000256" key="4">
    <source>
        <dbReference type="ARBA" id="ARBA00038388"/>
    </source>
</evidence>
<dbReference type="InterPro" id="IPR017911">
    <property type="entry name" value="MacB-like_ATP-bd"/>
</dbReference>
<dbReference type="PANTHER" id="PTHR24220">
    <property type="entry name" value="IMPORT ATP-BINDING PROTEIN"/>
    <property type="match status" value="1"/>
</dbReference>
<keyword evidence="1" id="KW-0813">Transport</keyword>
<dbReference type="GO" id="GO:0005886">
    <property type="term" value="C:plasma membrane"/>
    <property type="evidence" value="ECO:0007669"/>
    <property type="project" value="TreeGrafter"/>
</dbReference>
<dbReference type="EMBL" id="DYZA01000194">
    <property type="protein sequence ID" value="HJD97894.1"/>
    <property type="molecule type" value="Genomic_DNA"/>
</dbReference>
<dbReference type="PROSITE" id="PS00211">
    <property type="entry name" value="ABC_TRANSPORTER_1"/>
    <property type="match status" value="1"/>
</dbReference>
<dbReference type="InterPro" id="IPR017871">
    <property type="entry name" value="ABC_transporter-like_CS"/>
</dbReference>
<gene>
    <name evidence="6" type="ORF">K8W16_09655</name>
</gene>
<comment type="similarity">
    <text evidence="4">Belongs to the ABC transporter superfamily. Macrolide exporter (TC 3.A.1.122) family.</text>
</comment>
<dbReference type="FunFam" id="3.40.50.300:FF:000032">
    <property type="entry name" value="Export ABC transporter ATP-binding protein"/>
    <property type="match status" value="1"/>
</dbReference>
<keyword evidence="3 6" id="KW-0067">ATP-binding</keyword>
<dbReference type="GO" id="GO:0022857">
    <property type="term" value="F:transmembrane transporter activity"/>
    <property type="evidence" value="ECO:0007669"/>
    <property type="project" value="TreeGrafter"/>
</dbReference>
<dbReference type="GO" id="GO:0016887">
    <property type="term" value="F:ATP hydrolysis activity"/>
    <property type="evidence" value="ECO:0007669"/>
    <property type="project" value="InterPro"/>
</dbReference>
<dbReference type="PANTHER" id="PTHR24220:SF689">
    <property type="entry name" value="LIPOPROTEIN-RELEASING SYSTEM ATP-BINDING PROTEIN LOLD"/>
    <property type="match status" value="1"/>
</dbReference>
<dbReference type="Pfam" id="PF00005">
    <property type="entry name" value="ABC_tran"/>
    <property type="match status" value="1"/>
</dbReference>
<accession>A0A921DRR8</accession>
<organism evidence="6 7">
    <name type="scientific">Mailhella massiliensis</name>
    <dbReference type="NCBI Taxonomy" id="1903261"/>
    <lineage>
        <taxon>Bacteria</taxon>
        <taxon>Pseudomonadati</taxon>
        <taxon>Thermodesulfobacteriota</taxon>
        <taxon>Desulfovibrionia</taxon>
        <taxon>Desulfovibrionales</taxon>
        <taxon>Desulfovibrionaceae</taxon>
        <taxon>Mailhella</taxon>
    </lineage>
</organism>
<dbReference type="CDD" id="cd03255">
    <property type="entry name" value="ABC_MJ0796_LolCDE_FtsE"/>
    <property type="match status" value="1"/>
</dbReference>
<comment type="caution">
    <text evidence="6">The sequence shown here is derived from an EMBL/GenBank/DDBJ whole genome shotgun (WGS) entry which is preliminary data.</text>
</comment>
<dbReference type="InterPro" id="IPR003593">
    <property type="entry name" value="AAA+_ATPase"/>
</dbReference>